<dbReference type="InterPro" id="IPR040493">
    <property type="entry name" value="DUF5518"/>
</dbReference>
<evidence type="ECO:0008006" key="6">
    <source>
        <dbReference type="Google" id="ProtNLM"/>
    </source>
</evidence>
<dbReference type="EMBL" id="FMZP01000010">
    <property type="protein sequence ID" value="SDC96519.1"/>
    <property type="molecule type" value="Genomic_DNA"/>
</dbReference>
<dbReference type="EMBL" id="FOIC01000056">
    <property type="protein sequence ID" value="SEU12822.1"/>
    <property type="molecule type" value="Genomic_DNA"/>
</dbReference>
<reference evidence="3" key="1">
    <citation type="submission" date="2016-10" db="EMBL/GenBank/DDBJ databases">
        <authorList>
            <person name="de Groot N.N."/>
        </authorList>
    </citation>
    <scope>NUCLEOTIDE SEQUENCE [LARGE SCALE GENOMIC DNA]</scope>
    <source>
        <strain evidence="3">CDM_6</strain>
    </source>
</reference>
<keyword evidence="1" id="KW-0472">Membrane</keyword>
<accession>A0A1G6QVR4</accession>
<keyword evidence="4" id="KW-1185">Reference proteome</keyword>
<evidence type="ECO:0000313" key="5">
    <source>
        <dbReference type="Proteomes" id="UP000324021"/>
    </source>
</evidence>
<dbReference type="Proteomes" id="UP000324021">
    <property type="component" value="Unassembled WGS sequence"/>
</dbReference>
<dbReference type="Pfam" id="PF17647">
    <property type="entry name" value="DUF5518"/>
    <property type="match status" value="1"/>
</dbReference>
<sequence>MELNWKAIVIGFVATLAFGIVSGLIVAGTELMSLATSWAMIGIVGGLVTGYLAAGTVSTGAVHGGIATVLGSLITLAIVTFTTLLFAGVVPTFGVLVGGLLLIAFYAIPGALGGAVGSWVHGRRAARKIAGARA</sequence>
<gene>
    <name evidence="3" type="ORF">SAMN04488694_1562</name>
    <name evidence="2" type="ORF">SAMN05192552_10102</name>
</gene>
<keyword evidence="1" id="KW-0812">Transmembrane</keyword>
<reference evidence="4 5" key="2">
    <citation type="submission" date="2016-10" db="EMBL/GenBank/DDBJ databases">
        <authorList>
            <person name="Varghese N."/>
            <person name="Submissions S."/>
        </authorList>
    </citation>
    <scope>NUCLEOTIDE SEQUENCE [LARGE SCALE GENOMIC DNA]</scope>
    <source>
        <strain evidence="2 5">CDM_1</strain>
        <strain evidence="4">CDM_6</strain>
    </source>
</reference>
<evidence type="ECO:0000256" key="1">
    <source>
        <dbReference type="SAM" id="Phobius"/>
    </source>
</evidence>
<dbReference type="RefSeq" id="WP_092936019.1">
    <property type="nucleotide sequence ID" value="NZ_FMZP01000010.1"/>
</dbReference>
<dbReference type="OrthoDB" id="292319at2157"/>
<evidence type="ECO:0000313" key="3">
    <source>
        <dbReference type="EMBL" id="SEU12822.1"/>
    </source>
</evidence>
<feature type="transmembrane region" description="Helical" evidence="1">
    <location>
        <begin position="35"/>
        <end position="54"/>
    </location>
</feature>
<organism evidence="2 5">
    <name type="scientific">Natrinema hispanicum</name>
    <dbReference type="NCBI Taxonomy" id="392421"/>
    <lineage>
        <taxon>Archaea</taxon>
        <taxon>Methanobacteriati</taxon>
        <taxon>Methanobacteriota</taxon>
        <taxon>Stenosarchaea group</taxon>
        <taxon>Halobacteria</taxon>
        <taxon>Halobacteriales</taxon>
        <taxon>Natrialbaceae</taxon>
        <taxon>Natrinema</taxon>
    </lineage>
</organism>
<feature type="transmembrane region" description="Helical" evidence="1">
    <location>
        <begin position="66"/>
        <end position="87"/>
    </location>
</feature>
<feature type="transmembrane region" description="Helical" evidence="1">
    <location>
        <begin position="93"/>
        <end position="120"/>
    </location>
</feature>
<dbReference type="AlphaFoldDB" id="A0A1G6QVR4"/>
<proteinExistence type="predicted"/>
<dbReference type="Proteomes" id="UP000199320">
    <property type="component" value="Unassembled WGS sequence"/>
</dbReference>
<keyword evidence="1" id="KW-1133">Transmembrane helix</keyword>
<evidence type="ECO:0000313" key="4">
    <source>
        <dbReference type="Proteomes" id="UP000199320"/>
    </source>
</evidence>
<name>A0A1G6QVR4_9EURY</name>
<feature type="transmembrane region" description="Helical" evidence="1">
    <location>
        <begin position="7"/>
        <end position="29"/>
    </location>
</feature>
<evidence type="ECO:0000313" key="2">
    <source>
        <dbReference type="EMBL" id="SDC96519.1"/>
    </source>
</evidence>
<protein>
    <recommendedName>
        <fullName evidence="6">DUF5518 domain-containing protein</fullName>
    </recommendedName>
</protein>